<dbReference type="AlphaFoldDB" id="K1PSZ1"/>
<evidence type="ECO:0008006" key="4">
    <source>
        <dbReference type="Google" id="ProtNLM"/>
    </source>
</evidence>
<sequence length="161" mass="18100">MQLISPTSVFVTTILCIVTSAPSKKPASKGDICLNKCDSTNFQCSNDCKFPISKNRKLLFDCVRDCKMIKQACVLECADEGGTEVKSTKQNGGGAGKKEARRRNKTRPTKKQKLSRKKKTKTEEKEAGVEEPEYNIELNQSEPWWKGEHGGWGWLLELMEL</sequence>
<organism evidence="3">
    <name type="scientific">Magallana gigas</name>
    <name type="common">Pacific oyster</name>
    <name type="synonym">Crassostrea gigas</name>
    <dbReference type="NCBI Taxonomy" id="29159"/>
    <lineage>
        <taxon>Eukaryota</taxon>
        <taxon>Metazoa</taxon>
        <taxon>Spiralia</taxon>
        <taxon>Lophotrochozoa</taxon>
        <taxon>Mollusca</taxon>
        <taxon>Bivalvia</taxon>
        <taxon>Autobranchia</taxon>
        <taxon>Pteriomorphia</taxon>
        <taxon>Ostreida</taxon>
        <taxon>Ostreoidea</taxon>
        <taxon>Ostreidae</taxon>
        <taxon>Magallana</taxon>
    </lineage>
</organism>
<evidence type="ECO:0000256" key="2">
    <source>
        <dbReference type="SAM" id="SignalP"/>
    </source>
</evidence>
<feature type="signal peptide" evidence="2">
    <location>
        <begin position="1"/>
        <end position="23"/>
    </location>
</feature>
<accession>K1PSZ1</accession>
<feature type="chain" id="PRO_5043668712" description="WAP domain-containing protein" evidence="2">
    <location>
        <begin position="24"/>
        <end position="161"/>
    </location>
</feature>
<feature type="region of interest" description="Disordered" evidence="1">
    <location>
        <begin position="83"/>
        <end position="133"/>
    </location>
</feature>
<proteinExistence type="predicted"/>
<reference evidence="3" key="1">
    <citation type="journal article" date="2012" name="Nature">
        <title>The oyster genome reveals stress adaptation and complexity of shell formation.</title>
        <authorList>
            <person name="Zhang G."/>
            <person name="Fang X."/>
            <person name="Guo X."/>
            <person name="Li L."/>
            <person name="Luo R."/>
            <person name="Xu F."/>
            <person name="Yang P."/>
            <person name="Zhang L."/>
            <person name="Wang X."/>
            <person name="Qi H."/>
            <person name="Xiong Z."/>
            <person name="Que H."/>
            <person name="Xie Y."/>
            <person name="Holland P.W."/>
            <person name="Paps J."/>
            <person name="Zhu Y."/>
            <person name="Wu F."/>
            <person name="Chen Y."/>
            <person name="Wang J."/>
            <person name="Peng C."/>
            <person name="Meng J."/>
            <person name="Yang L."/>
            <person name="Liu J."/>
            <person name="Wen B."/>
            <person name="Zhang N."/>
            <person name="Huang Z."/>
            <person name="Zhu Q."/>
            <person name="Feng Y."/>
            <person name="Mount A."/>
            <person name="Hedgecock D."/>
            <person name="Xu Z."/>
            <person name="Liu Y."/>
            <person name="Domazet-Loso T."/>
            <person name="Du Y."/>
            <person name="Sun X."/>
            <person name="Zhang S."/>
            <person name="Liu B."/>
            <person name="Cheng P."/>
            <person name="Jiang X."/>
            <person name="Li J."/>
            <person name="Fan D."/>
            <person name="Wang W."/>
            <person name="Fu W."/>
            <person name="Wang T."/>
            <person name="Wang B."/>
            <person name="Zhang J."/>
            <person name="Peng Z."/>
            <person name="Li Y."/>
            <person name="Li N."/>
            <person name="Wang J."/>
            <person name="Chen M."/>
            <person name="He Y."/>
            <person name="Tan F."/>
            <person name="Song X."/>
            <person name="Zheng Q."/>
            <person name="Huang R."/>
            <person name="Yang H."/>
            <person name="Du X."/>
            <person name="Chen L."/>
            <person name="Yang M."/>
            <person name="Gaffney P.M."/>
            <person name="Wang S."/>
            <person name="Luo L."/>
            <person name="She Z."/>
            <person name="Ming Y."/>
            <person name="Huang W."/>
            <person name="Zhang S."/>
            <person name="Huang B."/>
            <person name="Zhang Y."/>
            <person name="Qu T."/>
            <person name="Ni P."/>
            <person name="Miao G."/>
            <person name="Wang J."/>
            <person name="Wang Q."/>
            <person name="Steinberg C.E."/>
            <person name="Wang H."/>
            <person name="Li N."/>
            <person name="Qian L."/>
            <person name="Zhang G."/>
            <person name="Li Y."/>
            <person name="Yang H."/>
            <person name="Liu X."/>
            <person name="Wang J."/>
            <person name="Yin Y."/>
            <person name="Wang J."/>
        </authorList>
    </citation>
    <scope>NUCLEOTIDE SEQUENCE [LARGE SCALE GENOMIC DNA]</scope>
    <source>
        <strain evidence="3">05x7-T-G4-1.051#20</strain>
    </source>
</reference>
<evidence type="ECO:0000313" key="3">
    <source>
        <dbReference type="EMBL" id="EKC19520.1"/>
    </source>
</evidence>
<dbReference type="EMBL" id="JH817881">
    <property type="protein sequence ID" value="EKC19520.1"/>
    <property type="molecule type" value="Genomic_DNA"/>
</dbReference>
<name>K1PSZ1_MAGGI</name>
<evidence type="ECO:0000256" key="1">
    <source>
        <dbReference type="SAM" id="MobiDB-lite"/>
    </source>
</evidence>
<dbReference type="InParanoid" id="K1PSZ1"/>
<gene>
    <name evidence="3" type="ORF">CGI_10008377</name>
</gene>
<dbReference type="HOGENOM" id="CLU_1645370_0_0_1"/>
<keyword evidence="2" id="KW-0732">Signal</keyword>
<feature type="compositionally biased region" description="Basic residues" evidence="1">
    <location>
        <begin position="99"/>
        <end position="120"/>
    </location>
</feature>
<protein>
    <recommendedName>
        <fullName evidence="4">WAP domain-containing protein</fullName>
    </recommendedName>
</protein>